<dbReference type="AlphaFoldDB" id="A0AAV4TT36"/>
<evidence type="ECO:0000313" key="2">
    <source>
        <dbReference type="Proteomes" id="UP001054837"/>
    </source>
</evidence>
<organism evidence="1 2">
    <name type="scientific">Caerostris darwini</name>
    <dbReference type="NCBI Taxonomy" id="1538125"/>
    <lineage>
        <taxon>Eukaryota</taxon>
        <taxon>Metazoa</taxon>
        <taxon>Ecdysozoa</taxon>
        <taxon>Arthropoda</taxon>
        <taxon>Chelicerata</taxon>
        <taxon>Arachnida</taxon>
        <taxon>Araneae</taxon>
        <taxon>Araneomorphae</taxon>
        <taxon>Entelegynae</taxon>
        <taxon>Araneoidea</taxon>
        <taxon>Araneidae</taxon>
        <taxon>Caerostris</taxon>
    </lineage>
</organism>
<comment type="caution">
    <text evidence="1">The sequence shown here is derived from an EMBL/GenBank/DDBJ whole genome shotgun (WGS) entry which is preliminary data.</text>
</comment>
<proteinExistence type="predicted"/>
<keyword evidence="2" id="KW-1185">Reference proteome</keyword>
<name>A0AAV4TT36_9ARAC</name>
<dbReference type="EMBL" id="BPLQ01010128">
    <property type="protein sequence ID" value="GIY48581.1"/>
    <property type="molecule type" value="Genomic_DNA"/>
</dbReference>
<reference evidence="1 2" key="1">
    <citation type="submission" date="2021-06" db="EMBL/GenBank/DDBJ databases">
        <title>Caerostris darwini draft genome.</title>
        <authorList>
            <person name="Kono N."/>
            <person name="Arakawa K."/>
        </authorList>
    </citation>
    <scope>NUCLEOTIDE SEQUENCE [LARGE SCALE GENOMIC DNA]</scope>
</reference>
<protein>
    <submittedName>
        <fullName evidence="1">Uncharacterized protein</fullName>
    </submittedName>
</protein>
<accession>A0AAV4TT36</accession>
<dbReference type="Proteomes" id="UP001054837">
    <property type="component" value="Unassembled WGS sequence"/>
</dbReference>
<sequence length="107" mass="12201">MKTSEIKISSIRIFPHSRSVLGKDRGLKPLLPPLTGKRLTFRSSGIDPCQGNDLFKPRTWIMVGKIPAAKAIKTLYQLSSISYLSCRRWNIIMKRKEKEATLLLFVI</sequence>
<gene>
    <name evidence="1" type="ORF">CDAR_420421</name>
</gene>
<evidence type="ECO:0000313" key="1">
    <source>
        <dbReference type="EMBL" id="GIY48581.1"/>
    </source>
</evidence>